<dbReference type="EMBL" id="SNXO01000023">
    <property type="protein sequence ID" value="TDP53721.1"/>
    <property type="molecule type" value="Genomic_DNA"/>
</dbReference>
<sequence>MREPNKPDMSCARVDSYNASEIGAIERHNERKNDSYDNINVELDRIPFNVHYRQPDGLSYMDTLRKMEADGKVTTRGLRQNATLFDEIIIDVNTIYFERLGGYEYAKAFYEEAVHFVEKKFGTENVISAVMHADEINKAVTEELGKPVYHYHLHAVVLPVVEKEILWSKRCKDEALRGTVREVIHQISHSKKWASNTPMLDENGDVVLRQNGKPKFRRSYSILQDELFEHMQEHGFKGFQRGELGSDSEHLTSLRYQINADKDRLADLQERIKAEQLEYEPSHEAYMTAKEIDEVGQKTITGKYTMTKEDYGKLTALAKEGITSRSTLRDLLGKVDYYRDLYNSASVKLEKVQSLYEDLKEKCKPFLDAMSHFPEYVSLFLNNVKGLFAEKDAQERQAREAKEAQERQARAEREAAKKAKYKPKRSRDNDAR</sequence>
<dbReference type="Gene3D" id="3.30.930.30">
    <property type="match status" value="1"/>
</dbReference>
<evidence type="ECO:0000313" key="4">
    <source>
        <dbReference type="EMBL" id="TDP53721.1"/>
    </source>
</evidence>
<protein>
    <submittedName>
        <fullName evidence="4">Plasmid recombination enzyme</fullName>
    </submittedName>
</protein>
<evidence type="ECO:0000256" key="1">
    <source>
        <dbReference type="ARBA" id="ARBA00010657"/>
    </source>
</evidence>
<dbReference type="Proteomes" id="UP000295500">
    <property type="component" value="Unassembled WGS sequence"/>
</dbReference>
<gene>
    <name evidence="4" type="ORF">EV211_12336</name>
</gene>
<feature type="coiled-coil region" evidence="2">
    <location>
        <begin position="251"/>
        <end position="278"/>
    </location>
</feature>
<dbReference type="Pfam" id="PF01076">
    <property type="entry name" value="Mob_Pre"/>
    <property type="match status" value="1"/>
</dbReference>
<name>A0A4R6Q0K6_9FIRM</name>
<dbReference type="InterPro" id="IPR001668">
    <property type="entry name" value="Mob_Pre"/>
</dbReference>
<dbReference type="RefSeq" id="WP_133528720.1">
    <property type="nucleotide sequence ID" value="NZ_SNXO01000023.1"/>
</dbReference>
<proteinExistence type="inferred from homology"/>
<comment type="caution">
    <text evidence="4">The sequence shown here is derived from an EMBL/GenBank/DDBJ whole genome shotgun (WGS) entry which is preliminary data.</text>
</comment>
<evidence type="ECO:0000256" key="3">
    <source>
        <dbReference type="SAM" id="MobiDB-lite"/>
    </source>
</evidence>
<dbReference type="AlphaFoldDB" id="A0A4R6Q0K6"/>
<dbReference type="GO" id="GO:0003677">
    <property type="term" value="F:DNA binding"/>
    <property type="evidence" value="ECO:0007669"/>
    <property type="project" value="InterPro"/>
</dbReference>
<keyword evidence="5" id="KW-1185">Reference proteome</keyword>
<evidence type="ECO:0000256" key="2">
    <source>
        <dbReference type="SAM" id="Coils"/>
    </source>
</evidence>
<feature type="compositionally biased region" description="Basic and acidic residues" evidence="3">
    <location>
        <begin position="396"/>
        <end position="417"/>
    </location>
</feature>
<organism evidence="4 5">
    <name type="scientific">Aminicella lysinilytica</name>
    <dbReference type="NCBI Taxonomy" id="433323"/>
    <lineage>
        <taxon>Bacteria</taxon>
        <taxon>Bacillati</taxon>
        <taxon>Bacillota</taxon>
        <taxon>Clostridia</taxon>
        <taxon>Peptostreptococcales</taxon>
        <taxon>Anaerovoracaceae</taxon>
        <taxon>Aminicella</taxon>
    </lineage>
</organism>
<comment type="similarity">
    <text evidence="1">Belongs to the plasmid mobilization pre family.</text>
</comment>
<dbReference type="CDD" id="cd17242">
    <property type="entry name" value="MobM_relaxase"/>
    <property type="match status" value="1"/>
</dbReference>
<accession>A0A4R6Q0K6</accession>
<evidence type="ECO:0000313" key="5">
    <source>
        <dbReference type="Proteomes" id="UP000295500"/>
    </source>
</evidence>
<keyword evidence="2" id="KW-0175">Coiled coil</keyword>
<feature type="region of interest" description="Disordered" evidence="3">
    <location>
        <begin position="396"/>
        <end position="432"/>
    </location>
</feature>
<reference evidence="4 5" key="1">
    <citation type="submission" date="2019-03" db="EMBL/GenBank/DDBJ databases">
        <title>Genomic Encyclopedia of Type Strains, Phase IV (KMG-IV): sequencing the most valuable type-strain genomes for metagenomic binning, comparative biology and taxonomic classification.</title>
        <authorList>
            <person name="Goeker M."/>
        </authorList>
    </citation>
    <scope>NUCLEOTIDE SEQUENCE [LARGE SCALE GENOMIC DNA]</scope>
    <source>
        <strain evidence="4 5">DSM 28287</strain>
    </source>
</reference>
<dbReference type="OrthoDB" id="1642198at2"/>
<dbReference type="GO" id="GO:0006310">
    <property type="term" value="P:DNA recombination"/>
    <property type="evidence" value="ECO:0007669"/>
    <property type="project" value="InterPro"/>
</dbReference>